<dbReference type="Gene3D" id="3.30.360.10">
    <property type="entry name" value="Dihydrodipicolinate Reductase, domain 2"/>
    <property type="match status" value="1"/>
</dbReference>
<evidence type="ECO:0000256" key="2">
    <source>
        <dbReference type="ARBA" id="ARBA00023002"/>
    </source>
</evidence>
<name>A0A1B2E6M0_9BACL</name>
<protein>
    <submittedName>
        <fullName evidence="5">Oxidoreductase</fullName>
    </submittedName>
</protein>
<evidence type="ECO:0000313" key="5">
    <source>
        <dbReference type="EMBL" id="ANY75618.1"/>
    </source>
</evidence>
<dbReference type="EMBL" id="CP016809">
    <property type="protein sequence ID" value="ANY75618.1"/>
    <property type="molecule type" value="Genomic_DNA"/>
</dbReference>
<accession>A0A1B2E6M0</accession>
<dbReference type="AlphaFoldDB" id="A0A1B2E6M0"/>
<dbReference type="KEGG" id="pib:BBD41_25265"/>
<dbReference type="Pfam" id="PF22725">
    <property type="entry name" value="GFO_IDH_MocA_C3"/>
    <property type="match status" value="1"/>
</dbReference>
<evidence type="ECO:0000259" key="4">
    <source>
        <dbReference type="Pfam" id="PF22725"/>
    </source>
</evidence>
<dbReference type="Gene3D" id="3.40.50.720">
    <property type="entry name" value="NAD(P)-binding Rossmann-like Domain"/>
    <property type="match status" value="1"/>
</dbReference>
<proteinExistence type="inferred from homology"/>
<dbReference type="SUPFAM" id="SSF51735">
    <property type="entry name" value="NAD(P)-binding Rossmann-fold domains"/>
    <property type="match status" value="1"/>
</dbReference>
<evidence type="ECO:0000256" key="1">
    <source>
        <dbReference type="ARBA" id="ARBA00010928"/>
    </source>
</evidence>
<gene>
    <name evidence="5" type="ORF">BBD41_25265</name>
</gene>
<dbReference type="SUPFAM" id="SSF55347">
    <property type="entry name" value="Glyceraldehyde-3-phosphate dehydrogenase-like, C-terminal domain"/>
    <property type="match status" value="1"/>
</dbReference>
<dbReference type="GO" id="GO:0000166">
    <property type="term" value="F:nucleotide binding"/>
    <property type="evidence" value="ECO:0007669"/>
    <property type="project" value="InterPro"/>
</dbReference>
<comment type="similarity">
    <text evidence="1">Belongs to the Gfo/Idh/MocA family.</text>
</comment>
<evidence type="ECO:0000259" key="3">
    <source>
        <dbReference type="Pfam" id="PF01408"/>
    </source>
</evidence>
<feature type="domain" description="GFO/IDH/MocA-like oxidoreductase" evidence="4">
    <location>
        <begin position="134"/>
        <end position="252"/>
    </location>
</feature>
<dbReference type="PANTHER" id="PTHR22604:SF105">
    <property type="entry name" value="TRANS-1,2-DIHYDROBENZENE-1,2-DIOL DEHYDROGENASE"/>
    <property type="match status" value="1"/>
</dbReference>
<dbReference type="InterPro" id="IPR036291">
    <property type="entry name" value="NAD(P)-bd_dom_sf"/>
</dbReference>
<organism evidence="5">
    <name type="scientific">Paenibacillus ihbetae</name>
    <dbReference type="NCBI Taxonomy" id="1870820"/>
    <lineage>
        <taxon>Bacteria</taxon>
        <taxon>Bacillati</taxon>
        <taxon>Bacillota</taxon>
        <taxon>Bacilli</taxon>
        <taxon>Bacillales</taxon>
        <taxon>Paenibacillaceae</taxon>
        <taxon>Paenibacillus</taxon>
    </lineage>
</organism>
<dbReference type="PANTHER" id="PTHR22604">
    <property type="entry name" value="OXIDOREDUCTASES"/>
    <property type="match status" value="1"/>
</dbReference>
<reference evidence="5" key="1">
    <citation type="submission" date="2016-08" db="EMBL/GenBank/DDBJ databases">
        <title>Complete Genome Seqeunce of Paenibacillus sp. nov. IHBB 9852 from high altitute lake of Indian trans-Himalayas.</title>
        <authorList>
            <person name="Kiran S."/>
            <person name="Swarnkar M.K."/>
            <person name="Rana A."/>
            <person name="Tewari R."/>
            <person name="Gulati A."/>
        </authorList>
    </citation>
    <scope>NUCLEOTIDE SEQUENCE [LARGE SCALE GENOMIC DNA]</scope>
    <source>
        <strain evidence="5">IHBB 9852</strain>
    </source>
</reference>
<dbReference type="InterPro" id="IPR050984">
    <property type="entry name" value="Gfo/Idh/MocA_domain"/>
</dbReference>
<dbReference type="RefSeq" id="WP_099479356.1">
    <property type="nucleotide sequence ID" value="NZ_CP016809.1"/>
</dbReference>
<dbReference type="GO" id="GO:0016491">
    <property type="term" value="F:oxidoreductase activity"/>
    <property type="evidence" value="ECO:0007669"/>
    <property type="project" value="UniProtKB-KW"/>
</dbReference>
<sequence length="343" mass="38382">MSRKLRFGIMSTARIARNAMIPGILKSERCEVKAVASRNKEKAAELAKRYHIDRYYGCYDELLLDPDIDAVYIPLPNHLHKMWSIKAAEAGKHVLCEKPAALTEADVREMADAAKAHDVLFAEAFMYRYHPKHARVREIIESGEIGELRGIHGSFTFNNASDKGNVRYSQEMGGGSIYDVGCYPISAARMIYGQEPRAVTAHAFFSEEHDGVDMMVHGMMEFGNGLGLTFECGMWTYPRCSLEISGTEGRIELPCAFGWERMEHMSQICIHTAKGSREEKVGIYNHFALQADAMASAVMDGIPLPYGPDDSIRNIRAIEACLRSARTSSRIEIPPVKDKQFHA</sequence>
<keyword evidence="2" id="KW-0560">Oxidoreductase</keyword>
<dbReference type="InterPro" id="IPR000683">
    <property type="entry name" value="Gfo/Idh/MocA-like_OxRdtase_N"/>
</dbReference>
<dbReference type="InterPro" id="IPR055170">
    <property type="entry name" value="GFO_IDH_MocA-like_dom"/>
</dbReference>
<dbReference type="Pfam" id="PF01408">
    <property type="entry name" value="GFO_IDH_MocA"/>
    <property type="match status" value="1"/>
</dbReference>
<feature type="domain" description="Gfo/Idh/MocA-like oxidoreductase N-terminal" evidence="3">
    <location>
        <begin position="6"/>
        <end position="122"/>
    </location>
</feature>